<dbReference type="InterPro" id="IPR020472">
    <property type="entry name" value="WD40_PAC1"/>
</dbReference>
<dbReference type="InterPro" id="IPR011047">
    <property type="entry name" value="Quinoprotein_ADH-like_sf"/>
</dbReference>
<dbReference type="Gene3D" id="3.40.50.300">
    <property type="entry name" value="P-loop containing nucleotide triphosphate hydrolases"/>
    <property type="match status" value="1"/>
</dbReference>
<dbReference type="PANTHER" id="PTHR19848">
    <property type="entry name" value="WD40 REPEAT PROTEIN"/>
    <property type="match status" value="1"/>
</dbReference>
<dbReference type="Pfam" id="PF00400">
    <property type="entry name" value="WD40"/>
    <property type="match status" value="10"/>
</dbReference>
<gene>
    <name evidence="5" type="ORF">SISSUDRAFT_1051175</name>
</gene>
<feature type="repeat" description="WD" evidence="3">
    <location>
        <begin position="1325"/>
        <end position="1366"/>
    </location>
</feature>
<feature type="repeat" description="WD" evidence="3">
    <location>
        <begin position="1193"/>
        <end position="1234"/>
    </location>
</feature>
<dbReference type="PROSITE" id="PS00678">
    <property type="entry name" value="WD_REPEATS_1"/>
    <property type="match status" value="5"/>
</dbReference>
<evidence type="ECO:0000313" key="5">
    <source>
        <dbReference type="EMBL" id="KZT35604.1"/>
    </source>
</evidence>
<dbReference type="InterPro" id="IPR001680">
    <property type="entry name" value="WD40_rpt"/>
</dbReference>
<dbReference type="SUPFAM" id="SSF50978">
    <property type="entry name" value="WD40 repeat-like"/>
    <property type="match status" value="1"/>
</dbReference>
<keyword evidence="1 3" id="KW-0853">WD repeat</keyword>
<feature type="repeat" description="WD" evidence="3">
    <location>
        <begin position="1236"/>
        <end position="1277"/>
    </location>
</feature>
<dbReference type="STRING" id="1314776.A0A166ARL8"/>
<evidence type="ECO:0000313" key="6">
    <source>
        <dbReference type="Proteomes" id="UP000076798"/>
    </source>
</evidence>
<dbReference type="PROSITE" id="PS50837">
    <property type="entry name" value="NACHT"/>
    <property type="match status" value="1"/>
</dbReference>
<feature type="repeat" description="WD" evidence="3">
    <location>
        <begin position="943"/>
        <end position="966"/>
    </location>
</feature>
<evidence type="ECO:0000259" key="4">
    <source>
        <dbReference type="PROSITE" id="PS50837"/>
    </source>
</evidence>
<feature type="repeat" description="WD" evidence="3">
    <location>
        <begin position="1280"/>
        <end position="1321"/>
    </location>
</feature>
<dbReference type="SUPFAM" id="SSF50998">
    <property type="entry name" value="Quinoprotein alcohol dehydrogenase-like"/>
    <property type="match status" value="1"/>
</dbReference>
<evidence type="ECO:0000256" key="2">
    <source>
        <dbReference type="ARBA" id="ARBA00022737"/>
    </source>
</evidence>
<feature type="repeat" description="WD" evidence="3">
    <location>
        <begin position="976"/>
        <end position="1009"/>
    </location>
</feature>
<organism evidence="5 6">
    <name type="scientific">Sistotremastrum suecicum HHB10207 ss-3</name>
    <dbReference type="NCBI Taxonomy" id="1314776"/>
    <lineage>
        <taxon>Eukaryota</taxon>
        <taxon>Fungi</taxon>
        <taxon>Dikarya</taxon>
        <taxon>Basidiomycota</taxon>
        <taxon>Agaricomycotina</taxon>
        <taxon>Agaricomycetes</taxon>
        <taxon>Sistotremastrales</taxon>
        <taxon>Sistotremastraceae</taxon>
        <taxon>Sistotremastrum</taxon>
    </lineage>
</organism>
<keyword evidence="2" id="KW-0677">Repeat</keyword>
<dbReference type="InterPro" id="IPR015943">
    <property type="entry name" value="WD40/YVTN_repeat-like_dom_sf"/>
</dbReference>
<dbReference type="PANTHER" id="PTHR19848:SF8">
    <property type="entry name" value="F-BOX AND WD REPEAT DOMAIN CONTAINING 7"/>
    <property type="match status" value="1"/>
</dbReference>
<dbReference type="SMART" id="SM00320">
    <property type="entry name" value="WD40"/>
    <property type="match status" value="12"/>
</dbReference>
<dbReference type="InterPro" id="IPR056884">
    <property type="entry name" value="NPHP3-like_N"/>
</dbReference>
<dbReference type="EMBL" id="KV428134">
    <property type="protein sequence ID" value="KZT35604.1"/>
    <property type="molecule type" value="Genomic_DNA"/>
</dbReference>
<protein>
    <submittedName>
        <fullName evidence="5">WD40 repeat-like protein</fullName>
    </submittedName>
</protein>
<dbReference type="Pfam" id="PF24883">
    <property type="entry name" value="NPHP3_N"/>
    <property type="match status" value="1"/>
</dbReference>
<evidence type="ECO:0000256" key="1">
    <source>
        <dbReference type="ARBA" id="ARBA00022574"/>
    </source>
</evidence>
<dbReference type="SUPFAM" id="SSF52540">
    <property type="entry name" value="P-loop containing nucleoside triphosphate hydrolases"/>
    <property type="match status" value="1"/>
</dbReference>
<keyword evidence="6" id="KW-1185">Reference proteome</keyword>
<feature type="domain" description="NACHT" evidence="4">
    <location>
        <begin position="193"/>
        <end position="346"/>
    </location>
</feature>
<accession>A0A166ARL8</accession>
<dbReference type="InterPro" id="IPR007111">
    <property type="entry name" value="NACHT_NTPase"/>
</dbReference>
<dbReference type="InterPro" id="IPR019775">
    <property type="entry name" value="WD40_repeat_CS"/>
</dbReference>
<proteinExistence type="predicted"/>
<dbReference type="PROSITE" id="PS50082">
    <property type="entry name" value="WD_REPEATS_2"/>
    <property type="match status" value="8"/>
</dbReference>
<dbReference type="OrthoDB" id="163438at2759"/>
<dbReference type="PRINTS" id="PR00320">
    <property type="entry name" value="GPROTEINBRPT"/>
</dbReference>
<name>A0A166ARL8_9AGAM</name>
<reference evidence="5 6" key="1">
    <citation type="journal article" date="2016" name="Mol. Biol. Evol.">
        <title>Comparative Genomics of Early-Diverging Mushroom-Forming Fungi Provides Insights into the Origins of Lignocellulose Decay Capabilities.</title>
        <authorList>
            <person name="Nagy L.G."/>
            <person name="Riley R."/>
            <person name="Tritt A."/>
            <person name="Adam C."/>
            <person name="Daum C."/>
            <person name="Floudas D."/>
            <person name="Sun H."/>
            <person name="Yadav J.S."/>
            <person name="Pangilinan J."/>
            <person name="Larsson K.H."/>
            <person name="Matsuura K."/>
            <person name="Barry K."/>
            <person name="Labutti K."/>
            <person name="Kuo R."/>
            <person name="Ohm R.A."/>
            <person name="Bhattacharya S.S."/>
            <person name="Shirouzu T."/>
            <person name="Yoshinaga Y."/>
            <person name="Martin F.M."/>
            <person name="Grigoriev I.V."/>
            <person name="Hibbett D.S."/>
        </authorList>
    </citation>
    <scope>NUCLEOTIDE SEQUENCE [LARGE SCALE GENOMIC DNA]</scope>
    <source>
        <strain evidence="5 6">HHB10207 ss-3</strain>
    </source>
</reference>
<feature type="repeat" description="WD" evidence="3">
    <location>
        <begin position="1152"/>
        <end position="1184"/>
    </location>
</feature>
<dbReference type="Gene3D" id="2.130.10.10">
    <property type="entry name" value="YVTN repeat-like/Quinoprotein amine dehydrogenase"/>
    <property type="match status" value="4"/>
</dbReference>
<dbReference type="Proteomes" id="UP000076798">
    <property type="component" value="Unassembled WGS sequence"/>
</dbReference>
<evidence type="ECO:0000256" key="3">
    <source>
        <dbReference type="PROSITE-ProRule" id="PRU00221"/>
    </source>
</evidence>
<dbReference type="InterPro" id="IPR036322">
    <property type="entry name" value="WD40_repeat_dom_sf"/>
</dbReference>
<dbReference type="PROSITE" id="PS50294">
    <property type="entry name" value="WD_REPEATS_REGION"/>
    <property type="match status" value="7"/>
</dbReference>
<dbReference type="InterPro" id="IPR027417">
    <property type="entry name" value="P-loop_NTPase"/>
</dbReference>
<feature type="repeat" description="WD" evidence="3">
    <location>
        <begin position="1107"/>
        <end position="1148"/>
    </location>
</feature>
<dbReference type="CDD" id="cd00200">
    <property type="entry name" value="WD40"/>
    <property type="match status" value="1"/>
</dbReference>
<sequence length="1450" mass="162209">MDVVGALAEINPYTKAVKELVVASCKMFQDQQHLDEDIRALLAVMKHVFELVSLSKDLSHDYQRKIASQLVQQTTECGYFIQAYGNNKQFLTRMFSNPSRSASDEVARFSANFSRLREAFQEQAVVQVELAVFRVASTVQDIAHNIDLLDMRYGKGASFVPEKGCLPGTRTRLLAEITRSLIRTTDPQSQGASLLWLKGASGSGKSTLAHTIAKMFHDGKRLGSSFIFDRSDENIRVPEALFCTISQDLAALIPEWKQALSNIIRDDRALRSTKSVRIQFEKLILEPAKHIEFFGPILIVIDALDECIGDFESRRELHVILSSRLHELPSSFHIFMTSRPDNEIEQAFHASPQVSCLEVGGVLADPTEDIVAFYKQRLVDDHPDLAARLDAIPDKHNWLRPLIEKSQGLFQWAITACRFILEPQLLEERVARFGVLQKQRISNVAKTVGSTYDPSKHNPSPLHELYTQILNAIFASADREHLLTIFPTLLGRVLAVYTPLPVDALDALRDLNEDHGLLKSVVELLGSLLTGVSAGSQDPVRVFHTSFRDFLVDKECSGVFYIDPFSQHVALASACLRVLNSELKFNIVDLPTSYASTNLLNAKELMRGRVSAQLLYASEFWSNHLAEATGEAGIMLIELVQEFLNTNFLFWLELLGLTQKIYWAGSAIRTMVKWASECQSETLVNFGTDAERFISNFAEVIGRNPAHLYISILPFAPESSLVSQQYLPLFTNTICARSGKQQVWSEIIRTFPKRKESGDQCIYSMTFSPDGTLLITAAEKSICMWDLESGQLFNTFSIDFRFPRVAVSPDGKLLAATKSWNSVVIRGLSLGDIIQDGTEVSNRPIICLQFSADSRILWIGSDEGYVCTWEMATNRVTDPMQLWDSVPQSQYWGCMKISRDTKYLAFAPSGHSISIFDRLADRMEWANRHEIDIFSDDDDEFNFSPDGRSLASGHRSGFVYVWDVESATRKDWESPSTKHESRVRRMSFSPNVADPVIVSSSDRSVRLWDGVSGSPVGKPVQGQNAILSVLFSPDGRFLATGAWDGTICLLDRQAVEHPIAKEQADKAFLTRIVLSPDEKCLFASSADCSIHRFALEDRQIRSTGSPMRGHTGLIVALAISPNGKLLASGSADNTICIWDIQAEESLGGRVVLHGHTAVVREMVFDHHGEHLVSCSDDSTIRVWNTVNCASVELRGHNFGVYSVQFYNNDGLIMSGSRDKTIRIWNAESGQSIGDPLTLHDTYVFRIALSSSEELVASSSIDGVICIWDLQSRGSARRTYLRHGTSLVRSLVFTSDELHLLSAAEDHTIRLWNLSAERPQQGGRPWEGHSGEVRDAFFLNNQSQIISSAHDGIIRIWDVDESSTNPNSPADLQTSFPRIDYNGWVHSDEEEPKLLFWLPPHYRSTFVWGRCRSLVNAEPLQLDFSRFVHGERWAECWTGPVSASSRPDASS</sequence>